<dbReference type="GO" id="GO:0006508">
    <property type="term" value="P:proteolysis"/>
    <property type="evidence" value="ECO:0007669"/>
    <property type="project" value="UniProtKB-KW"/>
</dbReference>
<accession>A0A2P4X7K8</accession>
<proteinExistence type="predicted"/>
<name>A0A2P4X7K8_9STRA</name>
<organism evidence="1 2">
    <name type="scientific">Phytophthora palmivora</name>
    <dbReference type="NCBI Taxonomy" id="4796"/>
    <lineage>
        <taxon>Eukaryota</taxon>
        <taxon>Sar</taxon>
        <taxon>Stramenopiles</taxon>
        <taxon>Oomycota</taxon>
        <taxon>Peronosporomycetes</taxon>
        <taxon>Peronosporales</taxon>
        <taxon>Peronosporaceae</taxon>
        <taxon>Phytophthora</taxon>
    </lineage>
</organism>
<keyword evidence="2" id="KW-1185">Reference proteome</keyword>
<sequence length="176" mass="19579">MLNDIQATIEQLVAKFDKNPRSTCAKLVKTFMSGQDDDPPSFVLRSVLGSLFRNPSLRTLVPPVTCRLIRCEPKDADVLTHFIASLNQDIQRFHQNSEWTQPHSLYQGGSLRAVNAALKAPAALTVIHSSLPTLLQPFPPMETSTSRDVMENWRLVDGQSSHPLMRPIPVAKALPQ</sequence>
<evidence type="ECO:0000313" key="2">
    <source>
        <dbReference type="Proteomes" id="UP000237271"/>
    </source>
</evidence>
<keyword evidence="1" id="KW-0378">Hydrolase</keyword>
<protein>
    <submittedName>
        <fullName evidence="1">Serine protease family S33</fullName>
    </submittedName>
</protein>
<evidence type="ECO:0000313" key="1">
    <source>
        <dbReference type="EMBL" id="POM61529.1"/>
    </source>
</evidence>
<reference evidence="1 2" key="1">
    <citation type="journal article" date="2017" name="Genome Biol. Evol.">
        <title>Phytophthora megakarya and P. palmivora, closely related causal agents of cacao black pod rot, underwent increases in genome sizes and gene numbers by different mechanisms.</title>
        <authorList>
            <person name="Ali S.S."/>
            <person name="Shao J."/>
            <person name="Lary D.J."/>
            <person name="Kronmiller B."/>
            <person name="Shen D."/>
            <person name="Strem M.D."/>
            <person name="Amoako-Attah I."/>
            <person name="Akrofi A.Y."/>
            <person name="Begoude B.A."/>
            <person name="Ten Hoopen G.M."/>
            <person name="Coulibaly K."/>
            <person name="Kebe B.I."/>
            <person name="Melnick R.L."/>
            <person name="Guiltinan M.J."/>
            <person name="Tyler B.M."/>
            <person name="Meinhardt L.W."/>
            <person name="Bailey B.A."/>
        </authorList>
    </citation>
    <scope>NUCLEOTIDE SEQUENCE [LARGE SCALE GENOMIC DNA]</scope>
    <source>
        <strain evidence="2">sbr112.9</strain>
    </source>
</reference>
<dbReference type="EMBL" id="NCKW01015934">
    <property type="protein sequence ID" value="POM61529.1"/>
    <property type="molecule type" value="Genomic_DNA"/>
</dbReference>
<dbReference type="AlphaFoldDB" id="A0A2P4X7K8"/>
<dbReference type="Proteomes" id="UP000237271">
    <property type="component" value="Unassembled WGS sequence"/>
</dbReference>
<gene>
    <name evidence="1" type="ORF">PHPALM_29436</name>
</gene>
<comment type="caution">
    <text evidence="1">The sequence shown here is derived from an EMBL/GenBank/DDBJ whole genome shotgun (WGS) entry which is preliminary data.</text>
</comment>
<keyword evidence="1" id="KW-0645">Protease</keyword>
<dbReference type="GO" id="GO:0008233">
    <property type="term" value="F:peptidase activity"/>
    <property type="evidence" value="ECO:0007669"/>
    <property type="project" value="UniProtKB-KW"/>
</dbReference>